<sequence>MLKQNEGSLDRTIRIIIGIMILVAGFFSLTGLGQTITIVIGAIALITGILGFCGFYTLLGISTCPIKKS</sequence>
<dbReference type="Pfam" id="PF11127">
    <property type="entry name" value="YgaP-like_TM"/>
    <property type="match status" value="1"/>
</dbReference>
<gene>
    <name evidence="3" type="ORF">AUJ73_00945</name>
</gene>
<reference evidence="3 4" key="1">
    <citation type="journal article" date="2016" name="Environ. Microbiol.">
        <title>Genomic resolution of a cold subsurface aquifer community provides metabolic insights for novel microbes adapted to high CO concentrations.</title>
        <authorList>
            <person name="Probst A.J."/>
            <person name="Castelle C.J."/>
            <person name="Singh A."/>
            <person name="Brown C.T."/>
            <person name="Anantharaman K."/>
            <person name="Sharon I."/>
            <person name="Hug L.A."/>
            <person name="Burstein D."/>
            <person name="Emerson J.B."/>
            <person name="Thomas B.C."/>
            <person name="Banfield J.F."/>
        </authorList>
    </citation>
    <scope>NUCLEOTIDE SEQUENCE [LARGE SCALE GENOMIC DNA]</scope>
    <source>
        <strain evidence="3">CG1_02_37_22</strain>
    </source>
</reference>
<proteinExistence type="predicted"/>
<comment type="caution">
    <text evidence="3">The sequence shown here is derived from an EMBL/GenBank/DDBJ whole genome shotgun (WGS) entry which is preliminary data.</text>
</comment>
<dbReference type="Proteomes" id="UP000183120">
    <property type="component" value="Unassembled WGS sequence"/>
</dbReference>
<dbReference type="STRING" id="1805209.AUJ73_00945"/>
<organism evidence="3 4">
    <name type="scientific">Candidatus Gottesmanbacteria bacterium CG1_02_37_22</name>
    <dbReference type="NCBI Taxonomy" id="1805209"/>
    <lineage>
        <taxon>Bacteria</taxon>
        <taxon>Candidatus Gottesmaniibacteriota</taxon>
    </lineage>
</organism>
<dbReference type="EMBL" id="MNUY01000015">
    <property type="protein sequence ID" value="OIO15249.1"/>
    <property type="molecule type" value="Genomic_DNA"/>
</dbReference>
<name>A0A1J4TVL2_9BACT</name>
<accession>A0A1J4TVL2</accession>
<keyword evidence="1" id="KW-0472">Membrane</keyword>
<feature type="domain" description="Inner membrane protein YgaP-like transmembrane" evidence="2">
    <location>
        <begin position="3"/>
        <end position="66"/>
    </location>
</feature>
<feature type="transmembrane region" description="Helical" evidence="1">
    <location>
        <begin position="12"/>
        <end position="30"/>
    </location>
</feature>
<evidence type="ECO:0000256" key="1">
    <source>
        <dbReference type="SAM" id="Phobius"/>
    </source>
</evidence>
<dbReference type="InterPro" id="IPR021309">
    <property type="entry name" value="YgaP-like_TM"/>
</dbReference>
<evidence type="ECO:0000259" key="2">
    <source>
        <dbReference type="Pfam" id="PF11127"/>
    </source>
</evidence>
<evidence type="ECO:0000313" key="4">
    <source>
        <dbReference type="Proteomes" id="UP000183120"/>
    </source>
</evidence>
<evidence type="ECO:0000313" key="3">
    <source>
        <dbReference type="EMBL" id="OIO15249.1"/>
    </source>
</evidence>
<protein>
    <recommendedName>
        <fullName evidence="2">Inner membrane protein YgaP-like transmembrane domain-containing protein</fullName>
    </recommendedName>
</protein>
<dbReference type="Gene3D" id="6.10.140.1340">
    <property type="match status" value="1"/>
</dbReference>
<keyword evidence="1" id="KW-1133">Transmembrane helix</keyword>
<dbReference type="AlphaFoldDB" id="A0A1J4TVL2"/>
<feature type="transmembrane region" description="Helical" evidence="1">
    <location>
        <begin position="36"/>
        <end position="59"/>
    </location>
</feature>
<keyword evidence="1" id="KW-0812">Transmembrane</keyword>